<reference evidence="4 5" key="1">
    <citation type="submission" date="2023-03" db="EMBL/GenBank/DDBJ databases">
        <title>High-quality genome of Scylla paramamosain provides insights in environmental adaptation.</title>
        <authorList>
            <person name="Zhang L."/>
        </authorList>
    </citation>
    <scope>NUCLEOTIDE SEQUENCE [LARGE SCALE GENOMIC DNA]</scope>
    <source>
        <strain evidence="4">LZ_2023a</strain>
        <tissue evidence="4">Muscle</tissue>
    </source>
</reference>
<keyword evidence="1" id="KW-0479">Metal-binding</keyword>
<dbReference type="EMBL" id="JARAKH010000019">
    <property type="protein sequence ID" value="KAK8394243.1"/>
    <property type="molecule type" value="Genomic_DNA"/>
</dbReference>
<protein>
    <recommendedName>
        <fullName evidence="3">CCHC-type domain-containing protein</fullName>
    </recommendedName>
</protein>
<evidence type="ECO:0000256" key="2">
    <source>
        <dbReference type="SAM" id="MobiDB-lite"/>
    </source>
</evidence>
<organism evidence="4 5">
    <name type="scientific">Scylla paramamosain</name>
    <name type="common">Mud crab</name>
    <dbReference type="NCBI Taxonomy" id="85552"/>
    <lineage>
        <taxon>Eukaryota</taxon>
        <taxon>Metazoa</taxon>
        <taxon>Ecdysozoa</taxon>
        <taxon>Arthropoda</taxon>
        <taxon>Crustacea</taxon>
        <taxon>Multicrustacea</taxon>
        <taxon>Malacostraca</taxon>
        <taxon>Eumalacostraca</taxon>
        <taxon>Eucarida</taxon>
        <taxon>Decapoda</taxon>
        <taxon>Pleocyemata</taxon>
        <taxon>Brachyura</taxon>
        <taxon>Eubrachyura</taxon>
        <taxon>Portunoidea</taxon>
        <taxon>Portunidae</taxon>
        <taxon>Portuninae</taxon>
        <taxon>Scylla</taxon>
    </lineage>
</organism>
<feature type="region of interest" description="Disordered" evidence="2">
    <location>
        <begin position="216"/>
        <end position="248"/>
    </location>
</feature>
<name>A0AAW0U2E9_SCYPA</name>
<dbReference type="Pfam" id="PF00098">
    <property type="entry name" value="zf-CCHC"/>
    <property type="match status" value="1"/>
</dbReference>
<keyword evidence="5" id="KW-1185">Reference proteome</keyword>
<keyword evidence="1" id="KW-0863">Zinc-finger</keyword>
<evidence type="ECO:0000313" key="4">
    <source>
        <dbReference type="EMBL" id="KAK8394243.1"/>
    </source>
</evidence>
<dbReference type="AlphaFoldDB" id="A0AAW0U2E9"/>
<evidence type="ECO:0000259" key="3">
    <source>
        <dbReference type="PROSITE" id="PS50158"/>
    </source>
</evidence>
<feature type="domain" description="CCHC-type" evidence="3">
    <location>
        <begin position="179"/>
        <end position="193"/>
    </location>
</feature>
<comment type="caution">
    <text evidence="4">The sequence shown here is derived from an EMBL/GenBank/DDBJ whole genome shotgun (WGS) entry which is preliminary data.</text>
</comment>
<sequence length="268" mass="28952">MGDIFDLKLIPEFDGSGTQAVVEWLEKLELVCKLRGVDDVASVIPLRLTGDTFAVYLQLTKSERKKTEKVKEALLAVSAVDSYVAYEQFVKRKLRSGEFPDVYLAEFRRLAYLFGGISDVCQLLRAGSPMESLDLNQVLARARAVIRDDIPLGSSSSEACLGATAGYGAAPCVVAASQRCYVCGGPNHLVRDCLTRQQAHGRTRRRVRSYKRGGLGHIASRCSGNGHGDGASAPASSHGGQPWTKGAVDMGTVSGEKWQCEETGVVRL</sequence>
<dbReference type="Proteomes" id="UP001487740">
    <property type="component" value="Unassembled WGS sequence"/>
</dbReference>
<keyword evidence="1" id="KW-0862">Zinc</keyword>
<dbReference type="Gene3D" id="4.10.60.10">
    <property type="entry name" value="Zinc finger, CCHC-type"/>
    <property type="match status" value="1"/>
</dbReference>
<dbReference type="GO" id="GO:0008270">
    <property type="term" value="F:zinc ion binding"/>
    <property type="evidence" value="ECO:0007669"/>
    <property type="project" value="UniProtKB-KW"/>
</dbReference>
<proteinExistence type="predicted"/>
<dbReference type="InterPro" id="IPR001878">
    <property type="entry name" value="Znf_CCHC"/>
</dbReference>
<dbReference type="GO" id="GO:0003676">
    <property type="term" value="F:nucleic acid binding"/>
    <property type="evidence" value="ECO:0007669"/>
    <property type="project" value="InterPro"/>
</dbReference>
<evidence type="ECO:0000313" key="5">
    <source>
        <dbReference type="Proteomes" id="UP001487740"/>
    </source>
</evidence>
<dbReference type="PROSITE" id="PS50158">
    <property type="entry name" value="ZF_CCHC"/>
    <property type="match status" value="1"/>
</dbReference>
<evidence type="ECO:0000256" key="1">
    <source>
        <dbReference type="PROSITE-ProRule" id="PRU00047"/>
    </source>
</evidence>
<accession>A0AAW0U2E9</accession>
<gene>
    <name evidence="4" type="ORF">O3P69_006434</name>
</gene>